<dbReference type="GO" id="GO:0003906">
    <property type="term" value="F:DNA-(apurinic or apyrimidinic site) endonuclease activity"/>
    <property type="evidence" value="ECO:0007669"/>
    <property type="project" value="TreeGrafter"/>
</dbReference>
<dbReference type="Pfam" id="PF02037">
    <property type="entry name" value="SAP"/>
    <property type="match status" value="1"/>
</dbReference>
<sequence>MLGSRFGNWTVGSAAGSLGKDAPVRFGAARQRRRSVGKGRAGAAKLSSSEQDVSEIEREVQDMRLQGKLGSLTVRTLQGFLRAQGLKTSGPKAEVIQRIEEYFTGTDSLLNGAGTSSSGMEEWDIPVDGFVDWSSSMRRPDPQAPHWKLVSWNVNGLRSLLKHEDDPLRKLLEEERPDVLCLQETKLKSNDIPKIMETLVKEYPEYNLHCWNCSNPRLGYSGTAIFSRAEPIGNPKYDFKGEAHSTEGRTITVEFSDFFLVNAYVPNSGQDLARLSYRTEEWDRDMREYMNTLRKRGKPIVFCGDMNVARTRADIHNAEGNLESAGFTEQERNAFSLLLGGGLRDVFREQHPQVRGYTYWSYRFRARQRNMGWRIDYFLASPELMSRIYDSYILEDTTGSDHCPVGITMLC</sequence>
<dbReference type="Gene3D" id="1.10.720.30">
    <property type="entry name" value="SAP domain"/>
    <property type="match status" value="1"/>
</dbReference>
<reference evidence="12" key="1">
    <citation type="submission" date="2021-01" db="EMBL/GenBank/DDBJ databases">
        <authorList>
            <person name="Corre E."/>
            <person name="Pelletier E."/>
            <person name="Niang G."/>
            <person name="Scheremetjew M."/>
            <person name="Finn R."/>
            <person name="Kale V."/>
            <person name="Holt S."/>
            <person name="Cochrane G."/>
            <person name="Meng A."/>
            <person name="Brown T."/>
            <person name="Cohen L."/>
        </authorList>
    </citation>
    <scope>NUCLEOTIDE SEQUENCE</scope>
    <source>
        <strain evidence="12">CCMP1897</strain>
    </source>
</reference>
<evidence type="ECO:0000256" key="10">
    <source>
        <dbReference type="SAM" id="MobiDB-lite"/>
    </source>
</evidence>
<feature type="site" description="Important for catalytic activity" evidence="8">
    <location>
        <position position="376"/>
    </location>
</feature>
<evidence type="ECO:0000256" key="1">
    <source>
        <dbReference type="ARBA" id="ARBA00001936"/>
    </source>
</evidence>
<dbReference type="PANTHER" id="PTHR22748">
    <property type="entry name" value="AP ENDONUCLEASE"/>
    <property type="match status" value="1"/>
</dbReference>
<dbReference type="InterPro" id="IPR005135">
    <property type="entry name" value="Endo/exonuclease/phosphatase"/>
</dbReference>
<evidence type="ECO:0000256" key="8">
    <source>
        <dbReference type="PIRSR" id="PIRSR604808-3"/>
    </source>
</evidence>
<feature type="active site" evidence="6">
    <location>
        <position position="264"/>
    </location>
</feature>
<comment type="similarity">
    <text evidence="2 9">Belongs to the DNA repair enzymes AP/ExoA family.</text>
</comment>
<dbReference type="GO" id="GO:0008311">
    <property type="term" value="F:double-stranded DNA 3'-5' DNA exonuclease activity"/>
    <property type="evidence" value="ECO:0007669"/>
    <property type="project" value="TreeGrafter"/>
</dbReference>
<dbReference type="PANTHER" id="PTHR22748:SF6">
    <property type="entry name" value="DNA-(APURINIC OR APYRIMIDINIC SITE) ENDONUCLEASE"/>
    <property type="match status" value="1"/>
</dbReference>
<dbReference type="InterPro" id="IPR020848">
    <property type="entry name" value="AP_endonuclease_F1_CS"/>
</dbReference>
<comment type="cofactor">
    <cofactor evidence="7 9">
        <name>Mg(2+)</name>
        <dbReference type="ChEBI" id="CHEBI:18420"/>
    </cofactor>
    <cofactor evidence="7 9">
        <name>Mn(2+)</name>
        <dbReference type="ChEBI" id="CHEBI:29035"/>
    </cofactor>
    <text evidence="7 9">Probably binds two magnesium or manganese ions per subunit.</text>
</comment>
<dbReference type="Pfam" id="PF03372">
    <property type="entry name" value="Exo_endo_phos"/>
    <property type="match status" value="1"/>
</dbReference>
<dbReference type="NCBIfam" id="TIGR00195">
    <property type="entry name" value="exoDNase_III"/>
    <property type="match status" value="1"/>
</dbReference>
<dbReference type="AlphaFoldDB" id="A0A6U9R3A3"/>
<evidence type="ECO:0000256" key="3">
    <source>
        <dbReference type="ARBA" id="ARBA00022723"/>
    </source>
</evidence>
<dbReference type="SUPFAM" id="SSF68906">
    <property type="entry name" value="SAP domain"/>
    <property type="match status" value="1"/>
</dbReference>
<keyword evidence="7" id="KW-0464">Manganese</keyword>
<evidence type="ECO:0000256" key="2">
    <source>
        <dbReference type="ARBA" id="ARBA00007092"/>
    </source>
</evidence>
<feature type="binding site" evidence="7">
    <location>
        <position position="402"/>
    </location>
    <ligand>
        <name>Mg(2+)</name>
        <dbReference type="ChEBI" id="CHEBI:18420"/>
        <label>1</label>
    </ligand>
</feature>
<dbReference type="InterPro" id="IPR036361">
    <property type="entry name" value="SAP_dom_sf"/>
</dbReference>
<dbReference type="GO" id="GO:0005634">
    <property type="term" value="C:nucleus"/>
    <property type="evidence" value="ECO:0007669"/>
    <property type="project" value="TreeGrafter"/>
</dbReference>
<dbReference type="GO" id="GO:0046872">
    <property type="term" value="F:metal ion binding"/>
    <property type="evidence" value="ECO:0007669"/>
    <property type="project" value="UniProtKB-KW"/>
</dbReference>
<keyword evidence="5 7" id="KW-0460">Magnesium</keyword>
<dbReference type="NCBIfam" id="TIGR00633">
    <property type="entry name" value="xth"/>
    <property type="match status" value="1"/>
</dbReference>
<feature type="region of interest" description="Disordered" evidence="10">
    <location>
        <begin position="30"/>
        <end position="50"/>
    </location>
</feature>
<name>A0A6U9R3A3_9CHLO</name>
<dbReference type="EMBL" id="HBIS01005054">
    <property type="protein sequence ID" value="CAE0610738.1"/>
    <property type="molecule type" value="Transcribed_RNA"/>
</dbReference>
<feature type="domain" description="SAP" evidence="11">
    <location>
        <begin position="69"/>
        <end position="103"/>
    </location>
</feature>
<dbReference type="EC" id="3.1.-.-" evidence="9"/>
<evidence type="ECO:0000256" key="5">
    <source>
        <dbReference type="ARBA" id="ARBA00022842"/>
    </source>
</evidence>
<dbReference type="GO" id="GO:0008081">
    <property type="term" value="F:phosphoric diester hydrolase activity"/>
    <property type="evidence" value="ECO:0007669"/>
    <property type="project" value="TreeGrafter"/>
</dbReference>
<evidence type="ECO:0000256" key="4">
    <source>
        <dbReference type="ARBA" id="ARBA00022801"/>
    </source>
</evidence>
<dbReference type="PROSITE" id="PS00728">
    <property type="entry name" value="AP_NUCLEASE_F1_3"/>
    <property type="match status" value="1"/>
</dbReference>
<dbReference type="InterPro" id="IPR004808">
    <property type="entry name" value="AP_endonuc_1"/>
</dbReference>
<evidence type="ECO:0000313" key="13">
    <source>
        <dbReference type="EMBL" id="CAE0610737.1"/>
    </source>
</evidence>
<keyword evidence="4" id="KW-0378">Hydrolase</keyword>
<dbReference type="PROSITE" id="PS51435">
    <property type="entry name" value="AP_NUCLEASE_F1_4"/>
    <property type="match status" value="1"/>
</dbReference>
<dbReference type="InterPro" id="IPR036691">
    <property type="entry name" value="Endo/exonu/phosph_ase_sf"/>
</dbReference>
<feature type="binding site" evidence="7">
    <location>
        <position position="153"/>
    </location>
    <ligand>
        <name>Mg(2+)</name>
        <dbReference type="ChEBI" id="CHEBI:18420"/>
        <label>1</label>
    </ligand>
</feature>
<dbReference type="InterPro" id="IPR020847">
    <property type="entry name" value="AP_endonuclease_F1_BS"/>
</dbReference>
<evidence type="ECO:0000256" key="9">
    <source>
        <dbReference type="RuleBase" id="RU362131"/>
    </source>
</evidence>
<dbReference type="InterPro" id="IPR003034">
    <property type="entry name" value="SAP_dom"/>
</dbReference>
<keyword evidence="3 7" id="KW-0479">Metal-binding</keyword>
<evidence type="ECO:0000313" key="12">
    <source>
        <dbReference type="EMBL" id="CAE0610736.1"/>
    </source>
</evidence>
<evidence type="ECO:0000256" key="7">
    <source>
        <dbReference type="PIRSR" id="PIRSR604808-2"/>
    </source>
</evidence>
<dbReference type="PROSITE" id="PS50800">
    <property type="entry name" value="SAP"/>
    <property type="match status" value="1"/>
</dbReference>
<protein>
    <recommendedName>
        <fullName evidence="9">DNA-(apurinic or apyrimidinic site) endonuclease</fullName>
        <ecNumber evidence="9">3.1.-.-</ecNumber>
    </recommendedName>
</protein>
<dbReference type="EMBL" id="HBIS01005052">
    <property type="protein sequence ID" value="CAE0610736.1"/>
    <property type="molecule type" value="Transcribed_RNA"/>
</dbReference>
<evidence type="ECO:0000259" key="11">
    <source>
        <dbReference type="PROSITE" id="PS50800"/>
    </source>
</evidence>
<feature type="active site" description="Proton acceptor" evidence="6">
    <location>
        <position position="402"/>
    </location>
</feature>
<evidence type="ECO:0000256" key="6">
    <source>
        <dbReference type="PIRSR" id="PIRSR604808-1"/>
    </source>
</evidence>
<dbReference type="GO" id="GO:0003677">
    <property type="term" value="F:DNA binding"/>
    <property type="evidence" value="ECO:0007669"/>
    <property type="project" value="InterPro"/>
</dbReference>
<feature type="active site" description="Proton donor/acceptor" evidence="6">
    <location>
        <position position="305"/>
    </location>
</feature>
<feature type="binding site" evidence="7">
    <location>
        <position position="305"/>
    </location>
    <ligand>
        <name>Mg(2+)</name>
        <dbReference type="ChEBI" id="CHEBI:18420"/>
        <label>1</label>
    </ligand>
</feature>
<dbReference type="SUPFAM" id="SSF56219">
    <property type="entry name" value="DNase I-like"/>
    <property type="match status" value="1"/>
</dbReference>
<proteinExistence type="inferred from homology"/>
<dbReference type="Gene3D" id="3.60.10.10">
    <property type="entry name" value="Endonuclease/exonuclease/phosphatase"/>
    <property type="match status" value="1"/>
</dbReference>
<comment type="cofactor">
    <cofactor evidence="1">
        <name>Mn(2+)</name>
        <dbReference type="ChEBI" id="CHEBI:29035"/>
    </cofactor>
</comment>
<keyword evidence="9" id="KW-0227">DNA damage</keyword>
<feature type="site" description="Interaction with DNA substrate" evidence="8">
    <location>
        <position position="402"/>
    </location>
</feature>
<gene>
    <name evidence="12" type="ORF">PSAL00342_LOCUS4571</name>
    <name evidence="13" type="ORF">PSAL00342_LOCUS4572</name>
    <name evidence="14" type="ORF">PSAL00342_LOCUS4573</name>
</gene>
<accession>A0A6U9R3A3</accession>
<feature type="site" description="Transition state stabilizer" evidence="8">
    <location>
        <position position="307"/>
    </location>
</feature>
<feature type="binding site" evidence="7">
    <location>
        <position position="401"/>
    </location>
    <ligand>
        <name>Mg(2+)</name>
        <dbReference type="ChEBI" id="CHEBI:18420"/>
        <label>1</label>
    </ligand>
</feature>
<dbReference type="CDD" id="cd09087">
    <property type="entry name" value="Ape1-like_AP-endo"/>
    <property type="match status" value="1"/>
</dbReference>
<dbReference type="GO" id="GO:0006284">
    <property type="term" value="P:base-excision repair"/>
    <property type="evidence" value="ECO:0007669"/>
    <property type="project" value="TreeGrafter"/>
</dbReference>
<keyword evidence="9" id="KW-0234">DNA repair</keyword>
<feature type="binding site" evidence="7">
    <location>
        <position position="184"/>
    </location>
    <ligand>
        <name>Mg(2+)</name>
        <dbReference type="ChEBI" id="CHEBI:18420"/>
        <label>1</label>
    </ligand>
</feature>
<dbReference type="EMBL" id="HBIS01005053">
    <property type="protein sequence ID" value="CAE0610737.1"/>
    <property type="molecule type" value="Transcribed_RNA"/>
</dbReference>
<dbReference type="PROSITE" id="PS00726">
    <property type="entry name" value="AP_NUCLEASE_F1_1"/>
    <property type="match status" value="1"/>
</dbReference>
<organism evidence="12">
    <name type="scientific">Picocystis salinarum</name>
    <dbReference type="NCBI Taxonomy" id="88271"/>
    <lineage>
        <taxon>Eukaryota</taxon>
        <taxon>Viridiplantae</taxon>
        <taxon>Chlorophyta</taxon>
        <taxon>Picocystophyceae</taxon>
        <taxon>Picocystales</taxon>
        <taxon>Picocystaceae</taxon>
        <taxon>Picocystis</taxon>
    </lineage>
</organism>
<evidence type="ECO:0000313" key="14">
    <source>
        <dbReference type="EMBL" id="CAE0610738.1"/>
    </source>
</evidence>
<dbReference type="SMART" id="SM00513">
    <property type="entry name" value="SAP"/>
    <property type="match status" value="1"/>
</dbReference>
<feature type="binding site" evidence="7">
    <location>
        <position position="307"/>
    </location>
    <ligand>
        <name>Mg(2+)</name>
        <dbReference type="ChEBI" id="CHEBI:18420"/>
        <label>1</label>
    </ligand>
</feature>